<organism evidence="3 4">
    <name type="scientific">Hymenoscyphus fraxineus</name>
    <dbReference type="NCBI Taxonomy" id="746836"/>
    <lineage>
        <taxon>Eukaryota</taxon>
        <taxon>Fungi</taxon>
        <taxon>Dikarya</taxon>
        <taxon>Ascomycota</taxon>
        <taxon>Pezizomycotina</taxon>
        <taxon>Leotiomycetes</taxon>
        <taxon>Helotiales</taxon>
        <taxon>Helotiaceae</taxon>
        <taxon>Hymenoscyphus</taxon>
    </lineage>
</organism>
<keyword evidence="2" id="KW-0472">Membrane</keyword>
<evidence type="ECO:0000313" key="3">
    <source>
        <dbReference type="EMBL" id="CAG8961372.1"/>
    </source>
</evidence>
<feature type="transmembrane region" description="Helical" evidence="2">
    <location>
        <begin position="141"/>
        <end position="163"/>
    </location>
</feature>
<name>A0A9N9Q137_9HELO</name>
<dbReference type="OrthoDB" id="3797833at2759"/>
<keyword evidence="2" id="KW-1133">Transmembrane helix</keyword>
<gene>
    <name evidence="3" type="ORF">HYFRA_00013833</name>
</gene>
<dbReference type="AlphaFoldDB" id="A0A9N9Q137"/>
<proteinExistence type="predicted"/>
<protein>
    <submittedName>
        <fullName evidence="3">Uncharacterized protein</fullName>
    </submittedName>
</protein>
<reference evidence="3" key="1">
    <citation type="submission" date="2021-07" db="EMBL/GenBank/DDBJ databases">
        <authorList>
            <person name="Durling M."/>
        </authorList>
    </citation>
    <scope>NUCLEOTIDE SEQUENCE</scope>
</reference>
<comment type="caution">
    <text evidence="3">The sequence shown here is derived from an EMBL/GenBank/DDBJ whole genome shotgun (WGS) entry which is preliminary data.</text>
</comment>
<sequence>MPLLPNLPSGYVQTGSWRNHTAPSYRQYLWTTTNVTAIIVLGLLGILGTAAGNRLWPIIRHFLQPSIQLLDPDNRRTKLSRTDAIRSLQTDIKNYVEEFKTIWRDEHGFKRKINYSLAIIRGNIRQAPDLTTASASTELRFGLFAILNIASFAFLGITVPFFLAEGLQGEAVVQSYLHIPGWCLQIYDNDLLNGDLYDNDRDINACLTGNLTWSQSKYCVELRKSFPPYEAENVNMTDPLFENSPFRFLRENGDHTLQAIKLSGHTSLQDIAFNAKSGGDTLLHELTCVPVPLDRFVNDFNASSYHYELQTKALLSQNWETILQRSDFFSHSHSQYDYDSYGNVTVHYSMALKTNDSIGSGRQIHYTRNFPPKGEVVDINNPDHRTWYQSDVDSTLPFLTSAETEYHSVSHKRANAVRQAVDTNILQTFLITIKTQTRRVYGGRSDLFKIFSDDPIFGARLPKSGSQEFFPDREVSAIGCAETFKRCSSNQCTEIFTPTWSEARRTEGNDLLDNYRSKKSVWINSMLNSIYSNSNPSFLHSRRTWQQDIEERFIRALLRARYATKIATEKIFASSPLWPEDETYRLFRKLRSNEDTAFLLYHNPDHTNINIWGVVATTFGYLYIIAVSYWMALLSPIVLLVKAIVRISSKKRKGFQECMISVRHGAQVAMRFIGMCVRTPKPVTATAPERSNAVSMDNLQVRHEDEHPENPPRAAINPGIEATN</sequence>
<keyword evidence="4" id="KW-1185">Reference proteome</keyword>
<dbReference type="EMBL" id="CAJVRL010000107">
    <property type="protein sequence ID" value="CAG8961372.1"/>
    <property type="molecule type" value="Genomic_DNA"/>
</dbReference>
<accession>A0A9N9Q137</accession>
<evidence type="ECO:0000256" key="1">
    <source>
        <dbReference type="SAM" id="MobiDB-lite"/>
    </source>
</evidence>
<evidence type="ECO:0000313" key="4">
    <source>
        <dbReference type="Proteomes" id="UP000696280"/>
    </source>
</evidence>
<keyword evidence="2" id="KW-0812">Transmembrane</keyword>
<feature type="region of interest" description="Disordered" evidence="1">
    <location>
        <begin position="702"/>
        <end position="724"/>
    </location>
</feature>
<feature type="transmembrane region" description="Helical" evidence="2">
    <location>
        <begin position="621"/>
        <end position="645"/>
    </location>
</feature>
<evidence type="ECO:0000256" key="2">
    <source>
        <dbReference type="SAM" id="Phobius"/>
    </source>
</evidence>
<dbReference type="Proteomes" id="UP000696280">
    <property type="component" value="Unassembled WGS sequence"/>
</dbReference>
<feature type="transmembrane region" description="Helical" evidence="2">
    <location>
        <begin position="28"/>
        <end position="51"/>
    </location>
</feature>